<evidence type="ECO:0000256" key="1">
    <source>
        <dbReference type="SAM" id="MobiDB-lite"/>
    </source>
</evidence>
<dbReference type="Proteomes" id="UP001054889">
    <property type="component" value="Unassembled WGS sequence"/>
</dbReference>
<reference evidence="3" key="1">
    <citation type="journal article" date="2018" name="DNA Res.">
        <title>Multiple hybrid de novo genome assembly of finger millet, an orphan allotetraploid crop.</title>
        <authorList>
            <person name="Hatakeyama M."/>
            <person name="Aluri S."/>
            <person name="Balachadran M.T."/>
            <person name="Sivarajan S.R."/>
            <person name="Patrignani A."/>
            <person name="Gruter S."/>
            <person name="Poveda L."/>
            <person name="Shimizu-Inatsugi R."/>
            <person name="Baeten J."/>
            <person name="Francoijs K.J."/>
            <person name="Nataraja K.N."/>
            <person name="Reddy Y.A.N."/>
            <person name="Phadnis S."/>
            <person name="Ravikumar R.L."/>
            <person name="Schlapbach R."/>
            <person name="Sreeman S.M."/>
            <person name="Shimizu K.K."/>
        </authorList>
    </citation>
    <scope>NUCLEOTIDE SEQUENCE</scope>
</reference>
<feature type="domain" description="KIB1-4 beta-propeller" evidence="2">
    <location>
        <begin position="381"/>
        <end position="601"/>
    </location>
</feature>
<proteinExistence type="predicted"/>
<evidence type="ECO:0000313" key="3">
    <source>
        <dbReference type="EMBL" id="GJN37600.1"/>
    </source>
</evidence>
<name>A0AAV5FSZ0_ELECO</name>
<dbReference type="Gene3D" id="1.20.1280.50">
    <property type="match status" value="1"/>
</dbReference>
<feature type="region of interest" description="Disordered" evidence="1">
    <location>
        <begin position="114"/>
        <end position="140"/>
    </location>
</feature>
<dbReference type="AlphaFoldDB" id="A0AAV5FSZ0"/>
<evidence type="ECO:0000313" key="4">
    <source>
        <dbReference type="Proteomes" id="UP001054889"/>
    </source>
</evidence>
<dbReference type="PANTHER" id="PTHR33110">
    <property type="entry name" value="F-BOX/KELCH-REPEAT PROTEIN-RELATED"/>
    <property type="match status" value="1"/>
</dbReference>
<dbReference type="EMBL" id="BQKI01000095">
    <property type="protein sequence ID" value="GJN37600.1"/>
    <property type="molecule type" value="Genomic_DNA"/>
</dbReference>
<dbReference type="PANTHER" id="PTHR33110:SF71">
    <property type="entry name" value="F-BOX_KELCH-REPEAT PROTEIN"/>
    <property type="match status" value="1"/>
</dbReference>
<feature type="domain" description="KIB1-4 beta-propeller" evidence="2">
    <location>
        <begin position="69"/>
        <end position="290"/>
    </location>
</feature>
<keyword evidence="4" id="KW-1185">Reference proteome</keyword>
<sequence length="642" mass="70820">MKNLHPSRPPVGSEVVGAILRRVLSHADRVRFAAVCRSWRAAWTRHPAEPLPWLALPTGTLFSFPSPVPFRFPAAARFHGSCDDWLVFNRDGDDDAGGGGYHLLNPFSGATMRLHAEPGPRPGRSDAPSSWPSSATGREGRSRRAAAGFWTVRAHEAWRRYRDIAFYDGELYVVRVDVDPRTGAPAVCLAKCVVRMPAAANRGVPVARHLVVSCGALLMVTRSGESAFAVFGIDRDSRWAEVRSVGDDAVIFVGRWSSVARRPVFKYKMPGNMIYFLDDDTVYDARFGAYDMRDGTTHDLLLSPSSSSPALHNDGDTPATWLFSREQASPAAAHLAHPNGAIFMYPSRTSLRFRFRDSVNYRGVAYPGLFFPEDEDGIGLLLQLRSPFTGRTRLLPSLLNVRVSHAPVDLDAELGEPAGQWRLGHMLVVQKLVALPDSGSGVIAALVCRDRFSKLALCSPVTTFSWAMSARDGWRKYEDMALFGGKLYAVTTAEDLIAFDVDVTDGGEPSVRRIDLAVKGGADVPVARYLVAEGETPRLAVFRADHSSRQWVEVSTLGDGTGGDYDGEVLFVGRQCSRGPGRDPVRRDQIFFFLPDYPSGYFNHTAVYDMRDGTVTQVQWLDQWRDAPAPPTWLFPVTEAEE</sequence>
<protein>
    <recommendedName>
        <fullName evidence="2">KIB1-4 beta-propeller domain-containing protein</fullName>
    </recommendedName>
</protein>
<gene>
    <name evidence="3" type="primary">gb26574</name>
    <name evidence="3" type="ORF">PR202_gb26574</name>
</gene>
<comment type="caution">
    <text evidence="3">The sequence shown here is derived from an EMBL/GenBank/DDBJ whole genome shotgun (WGS) entry which is preliminary data.</text>
</comment>
<evidence type="ECO:0000259" key="2">
    <source>
        <dbReference type="Pfam" id="PF03478"/>
    </source>
</evidence>
<reference evidence="3" key="2">
    <citation type="submission" date="2021-12" db="EMBL/GenBank/DDBJ databases">
        <title>Resequencing data analysis of finger millet.</title>
        <authorList>
            <person name="Hatakeyama M."/>
            <person name="Aluri S."/>
            <person name="Balachadran M.T."/>
            <person name="Sivarajan S.R."/>
            <person name="Poveda L."/>
            <person name="Shimizu-Inatsugi R."/>
            <person name="Schlapbach R."/>
            <person name="Sreeman S.M."/>
            <person name="Shimizu K.K."/>
        </authorList>
    </citation>
    <scope>NUCLEOTIDE SEQUENCE</scope>
</reference>
<organism evidence="3 4">
    <name type="scientific">Eleusine coracana subsp. coracana</name>
    <dbReference type="NCBI Taxonomy" id="191504"/>
    <lineage>
        <taxon>Eukaryota</taxon>
        <taxon>Viridiplantae</taxon>
        <taxon>Streptophyta</taxon>
        <taxon>Embryophyta</taxon>
        <taxon>Tracheophyta</taxon>
        <taxon>Spermatophyta</taxon>
        <taxon>Magnoliopsida</taxon>
        <taxon>Liliopsida</taxon>
        <taxon>Poales</taxon>
        <taxon>Poaceae</taxon>
        <taxon>PACMAD clade</taxon>
        <taxon>Chloridoideae</taxon>
        <taxon>Cynodonteae</taxon>
        <taxon>Eleusininae</taxon>
        <taxon>Eleusine</taxon>
    </lineage>
</organism>
<dbReference type="InterPro" id="IPR005174">
    <property type="entry name" value="KIB1-4_b-propeller"/>
</dbReference>
<accession>A0AAV5FSZ0</accession>
<dbReference type="Pfam" id="PF03478">
    <property type="entry name" value="Beta-prop_KIB1-4"/>
    <property type="match status" value="2"/>
</dbReference>